<dbReference type="Gene3D" id="1.20.1250.20">
    <property type="entry name" value="MFS general substrate transporter like domains"/>
    <property type="match status" value="1"/>
</dbReference>
<dbReference type="GO" id="GO:0022857">
    <property type="term" value="F:transmembrane transporter activity"/>
    <property type="evidence" value="ECO:0007669"/>
    <property type="project" value="InterPro"/>
</dbReference>
<dbReference type="GO" id="GO:0005886">
    <property type="term" value="C:plasma membrane"/>
    <property type="evidence" value="ECO:0007669"/>
    <property type="project" value="UniProtKB-SubCell"/>
</dbReference>
<dbReference type="InterPro" id="IPR011701">
    <property type="entry name" value="MFS"/>
</dbReference>
<evidence type="ECO:0000256" key="3">
    <source>
        <dbReference type="ARBA" id="ARBA00022475"/>
    </source>
</evidence>
<dbReference type="NCBIfam" id="NF008397">
    <property type="entry name" value="PRK11195.1"/>
    <property type="match status" value="1"/>
</dbReference>
<dbReference type="RefSeq" id="WP_139882705.1">
    <property type="nucleotide sequence ID" value="NZ_CP040986.1"/>
</dbReference>
<dbReference type="Proteomes" id="UP000312102">
    <property type="component" value="Chromosome"/>
</dbReference>
<organism evidence="8 9">
    <name type="scientific">Candidatus Methylopumilus rimovensis</name>
    <dbReference type="NCBI Taxonomy" id="2588535"/>
    <lineage>
        <taxon>Bacteria</taxon>
        <taxon>Pseudomonadati</taxon>
        <taxon>Pseudomonadota</taxon>
        <taxon>Betaproteobacteria</taxon>
        <taxon>Nitrosomonadales</taxon>
        <taxon>Methylophilaceae</taxon>
        <taxon>Candidatus Methylopumilus</taxon>
    </lineage>
</organism>
<reference evidence="8 9" key="1">
    <citation type="journal article" date="2019" name="ISME J.">
        <title>Evolution in action: habitat transition from sediment to the pelagial leads to genome streamlining in Methylophilaceae.</title>
        <authorList>
            <person name="Salcher M."/>
            <person name="Schaefle D."/>
            <person name="Kaspar M."/>
            <person name="Neuenschwander S.M."/>
            <person name="Ghai R."/>
        </authorList>
    </citation>
    <scope>NUCLEOTIDE SEQUENCE [LARGE SCALE GENOMIC DNA]</scope>
    <source>
        <strain evidence="8 9">MMS-RI-1</strain>
    </source>
</reference>
<keyword evidence="2" id="KW-0813">Transport</keyword>
<dbReference type="InterPro" id="IPR036259">
    <property type="entry name" value="MFS_trans_sf"/>
</dbReference>
<protein>
    <submittedName>
        <fullName evidence="8">Lysophospholipid transporter LplT</fullName>
    </submittedName>
</protein>
<dbReference type="AlphaFoldDB" id="A0AAE6FS03"/>
<evidence type="ECO:0000256" key="1">
    <source>
        <dbReference type="ARBA" id="ARBA00004651"/>
    </source>
</evidence>
<evidence type="ECO:0000256" key="2">
    <source>
        <dbReference type="ARBA" id="ARBA00022448"/>
    </source>
</evidence>
<feature type="transmembrane region" description="Helical" evidence="7">
    <location>
        <begin position="134"/>
        <end position="155"/>
    </location>
</feature>
<dbReference type="PANTHER" id="PTHR43266">
    <property type="entry name" value="MACROLIDE-EFFLUX PROTEIN"/>
    <property type="match status" value="1"/>
</dbReference>
<dbReference type="EMBL" id="CP040986">
    <property type="protein sequence ID" value="QDD13099.1"/>
    <property type="molecule type" value="Genomic_DNA"/>
</dbReference>
<dbReference type="KEGG" id="mrk:FIT61_01185"/>
<feature type="transmembrane region" description="Helical" evidence="7">
    <location>
        <begin position="306"/>
        <end position="327"/>
    </location>
</feature>
<comment type="subcellular location">
    <subcellularLocation>
        <location evidence="1">Cell membrane</location>
        <topology evidence="1">Multi-pass membrane protein</topology>
    </subcellularLocation>
</comment>
<keyword evidence="9" id="KW-1185">Reference proteome</keyword>
<feature type="transmembrane region" description="Helical" evidence="7">
    <location>
        <begin position="367"/>
        <end position="388"/>
    </location>
</feature>
<dbReference type="Pfam" id="PF07690">
    <property type="entry name" value="MFS_1"/>
    <property type="match status" value="1"/>
</dbReference>
<feature type="transmembrane region" description="Helical" evidence="7">
    <location>
        <begin position="162"/>
        <end position="182"/>
    </location>
</feature>
<feature type="transmembrane region" description="Helical" evidence="7">
    <location>
        <begin position="220"/>
        <end position="243"/>
    </location>
</feature>
<dbReference type="CDD" id="cd06173">
    <property type="entry name" value="MFS_MefA_like"/>
    <property type="match status" value="1"/>
</dbReference>
<name>A0AAE6FS03_9PROT</name>
<dbReference type="PANTHER" id="PTHR43266:SF2">
    <property type="entry name" value="MAJOR FACILITATOR SUPERFAMILY (MFS) PROFILE DOMAIN-CONTAINING PROTEIN"/>
    <property type="match status" value="1"/>
</dbReference>
<feature type="transmembrane region" description="Helical" evidence="7">
    <location>
        <begin position="255"/>
        <end position="274"/>
    </location>
</feature>
<keyword evidence="6 7" id="KW-0472">Membrane</keyword>
<evidence type="ECO:0000256" key="6">
    <source>
        <dbReference type="ARBA" id="ARBA00023136"/>
    </source>
</evidence>
<feature type="transmembrane region" description="Helical" evidence="7">
    <location>
        <begin position="92"/>
        <end position="114"/>
    </location>
</feature>
<keyword evidence="4 7" id="KW-0812">Transmembrane</keyword>
<evidence type="ECO:0000256" key="7">
    <source>
        <dbReference type="SAM" id="Phobius"/>
    </source>
</evidence>
<evidence type="ECO:0000256" key="5">
    <source>
        <dbReference type="ARBA" id="ARBA00022989"/>
    </source>
</evidence>
<accession>A0AAE6FS03</accession>
<feature type="transmembrane region" description="Helical" evidence="7">
    <location>
        <begin position="51"/>
        <end position="71"/>
    </location>
</feature>
<evidence type="ECO:0000313" key="8">
    <source>
        <dbReference type="EMBL" id="QDD13099.1"/>
    </source>
</evidence>
<dbReference type="SUPFAM" id="SSF103473">
    <property type="entry name" value="MFS general substrate transporter"/>
    <property type="match status" value="1"/>
</dbReference>
<feature type="transmembrane region" description="Helical" evidence="7">
    <location>
        <begin position="280"/>
        <end position="299"/>
    </location>
</feature>
<keyword evidence="3" id="KW-1003">Cell membrane</keyword>
<sequence>MLLKHFNFKVSKGFIPLLIAQFLSALADNALLFAAIALLAQINSPHWHQPLLLQFFVISYIILAPFVGGIADAYPKGRVMFYSNAIKFIGSLSMLLGMQPLYAYAIVGVGAAAYSPAKYGILTELLPPKELVMANGWMEGSTVFAIILGSIIGGALAQFDPLVAIIIITGLYLLAAIFNRYIPALPVDHKLPKKNPLYMIKDFWHAFKILWKDPEGQLSLAVTTLFWGAGASLRLIVIAWAGYALQFNLEESTRLTAMVAFGIAIGSVIAARYISLKDSVRVLPAGILMGGFVMTMTIIHDWQIAALIFLFIGALCGFFIVPLNALLQHRGHILIGAGHSIAVQNFNENIGILLLSGTYTWMVREEFSINSIILLLGLFVSVTMLAIYKHYKKII</sequence>
<evidence type="ECO:0000256" key="4">
    <source>
        <dbReference type="ARBA" id="ARBA00022692"/>
    </source>
</evidence>
<keyword evidence="5 7" id="KW-1133">Transmembrane helix</keyword>
<proteinExistence type="predicted"/>
<evidence type="ECO:0000313" key="9">
    <source>
        <dbReference type="Proteomes" id="UP000312102"/>
    </source>
</evidence>
<gene>
    <name evidence="8" type="primary">lplT</name>
    <name evidence="8" type="ORF">FIT61_01185</name>
</gene>